<reference evidence="2" key="1">
    <citation type="journal article" date="2023" name="Front. Plant Sci.">
        <title>Chromosomal-level genome assembly of Melastoma candidum provides insights into trichome evolution.</title>
        <authorList>
            <person name="Zhong Y."/>
            <person name="Wu W."/>
            <person name="Sun C."/>
            <person name="Zou P."/>
            <person name="Liu Y."/>
            <person name="Dai S."/>
            <person name="Zhou R."/>
        </authorList>
    </citation>
    <scope>NUCLEOTIDE SEQUENCE [LARGE SCALE GENOMIC DNA]</scope>
</reference>
<name>A0ACB9LLK5_9MYRT</name>
<protein>
    <submittedName>
        <fullName evidence="1">Uncharacterized protein</fullName>
    </submittedName>
</protein>
<dbReference type="Proteomes" id="UP001057402">
    <property type="component" value="Chromosome 11"/>
</dbReference>
<organism evidence="1 2">
    <name type="scientific">Melastoma candidum</name>
    <dbReference type="NCBI Taxonomy" id="119954"/>
    <lineage>
        <taxon>Eukaryota</taxon>
        <taxon>Viridiplantae</taxon>
        <taxon>Streptophyta</taxon>
        <taxon>Embryophyta</taxon>
        <taxon>Tracheophyta</taxon>
        <taxon>Spermatophyta</taxon>
        <taxon>Magnoliopsida</taxon>
        <taxon>eudicotyledons</taxon>
        <taxon>Gunneridae</taxon>
        <taxon>Pentapetalae</taxon>
        <taxon>rosids</taxon>
        <taxon>malvids</taxon>
        <taxon>Myrtales</taxon>
        <taxon>Melastomataceae</taxon>
        <taxon>Melastomatoideae</taxon>
        <taxon>Melastomateae</taxon>
        <taxon>Melastoma</taxon>
    </lineage>
</organism>
<accession>A0ACB9LLK5</accession>
<evidence type="ECO:0000313" key="1">
    <source>
        <dbReference type="EMBL" id="KAI4312256.1"/>
    </source>
</evidence>
<evidence type="ECO:0000313" key="2">
    <source>
        <dbReference type="Proteomes" id="UP001057402"/>
    </source>
</evidence>
<keyword evidence="2" id="KW-1185">Reference proteome</keyword>
<gene>
    <name evidence="1" type="ORF">MLD38_037086</name>
</gene>
<proteinExistence type="predicted"/>
<comment type="caution">
    <text evidence="1">The sequence shown here is derived from an EMBL/GenBank/DDBJ whole genome shotgun (WGS) entry which is preliminary data.</text>
</comment>
<dbReference type="EMBL" id="CM042890">
    <property type="protein sequence ID" value="KAI4312256.1"/>
    <property type="molecule type" value="Genomic_DNA"/>
</dbReference>
<sequence length="258" mass="27818">MESLNCAAIFAILSLLTIIVKAYGCNDGGGGCSASIGSFGDSLADTGNLVRLAPPSRPQHFAFPPYGETFFRYPTGRCSDGRLVVDFIAEALGLPLLPSNFSDRNGSFRGFLKGVNFAVAGATALDASFFREGGWGMLPAIPPWESSWIDNMHEAVDWRLRLSVVRGAGRDSQIATNLSRTQLVLMGEICGNDYNNPFLAGKNIREIREYVLLVVDEITSAINELINMGAVTIVVPGNLPIGCLPVYLTSFETSDRSQ</sequence>